<dbReference type="RefSeq" id="WP_347739458.1">
    <property type="nucleotide sequence ID" value="NZ_JBDQBE010000017.1"/>
</dbReference>
<keyword evidence="2 7" id="KW-0813">Transport</keyword>
<proteinExistence type="inferred from homology"/>
<gene>
    <name evidence="10" type="ORF">ABHZ06_15425</name>
</gene>
<dbReference type="NCBIfam" id="TIGR04057">
    <property type="entry name" value="SusC_RagA_signa"/>
    <property type="match status" value="1"/>
</dbReference>
<dbReference type="InterPro" id="IPR012910">
    <property type="entry name" value="Plug_dom"/>
</dbReference>
<dbReference type="InterPro" id="IPR023996">
    <property type="entry name" value="TonB-dep_OMP_SusC/RagA"/>
</dbReference>
<keyword evidence="5 7" id="KW-0472">Membrane</keyword>
<keyword evidence="3 7" id="KW-1134">Transmembrane beta strand</keyword>
<dbReference type="NCBIfam" id="TIGR04056">
    <property type="entry name" value="OMP_RagA_SusC"/>
    <property type="match status" value="1"/>
</dbReference>
<dbReference type="InterPro" id="IPR037066">
    <property type="entry name" value="Plug_dom_sf"/>
</dbReference>
<organism evidence="10 11">
    <name type="scientific">Bacteroides humanifaecis</name>
    <dbReference type="NCBI Taxonomy" id="2792859"/>
    <lineage>
        <taxon>Bacteria</taxon>
        <taxon>Pseudomonadati</taxon>
        <taxon>Bacteroidota</taxon>
        <taxon>Bacteroidia</taxon>
        <taxon>Bacteroidales</taxon>
        <taxon>Bacteroidaceae</taxon>
        <taxon>Bacteroides</taxon>
    </lineage>
</organism>
<keyword evidence="10" id="KW-0675">Receptor</keyword>
<dbReference type="Gene3D" id="2.40.170.20">
    <property type="entry name" value="TonB-dependent receptor, beta-barrel domain"/>
    <property type="match status" value="1"/>
</dbReference>
<dbReference type="Pfam" id="PF13715">
    <property type="entry name" value="CarbopepD_reg_2"/>
    <property type="match status" value="1"/>
</dbReference>
<evidence type="ECO:0000256" key="8">
    <source>
        <dbReference type="SAM" id="SignalP"/>
    </source>
</evidence>
<protein>
    <submittedName>
        <fullName evidence="10">TonB-dependent receptor</fullName>
    </submittedName>
</protein>
<dbReference type="InterPro" id="IPR036942">
    <property type="entry name" value="Beta-barrel_TonB_sf"/>
</dbReference>
<dbReference type="Gene3D" id="2.60.40.1120">
    <property type="entry name" value="Carboxypeptidase-like, regulatory domain"/>
    <property type="match status" value="1"/>
</dbReference>
<reference evidence="10 11" key="1">
    <citation type="submission" date="2024-05" db="EMBL/GenBank/DDBJ databases">
        <title>Human gut microbiome strain richness.</title>
        <authorList>
            <person name="Chen-Liaw A."/>
        </authorList>
    </citation>
    <scope>NUCLEOTIDE SEQUENCE [LARGE SCALE GENOMIC DNA]</scope>
    <source>
        <strain evidence="10 11">1001271st1_B1_1001271B_150615</strain>
    </source>
</reference>
<comment type="subcellular location">
    <subcellularLocation>
        <location evidence="1 7">Cell outer membrane</location>
        <topology evidence="1 7">Multi-pass membrane protein</topology>
    </subcellularLocation>
</comment>
<evidence type="ECO:0000313" key="10">
    <source>
        <dbReference type="EMBL" id="MEO4939234.1"/>
    </source>
</evidence>
<evidence type="ECO:0000256" key="7">
    <source>
        <dbReference type="PROSITE-ProRule" id="PRU01360"/>
    </source>
</evidence>
<dbReference type="EMBL" id="JBDQBE010000017">
    <property type="protein sequence ID" value="MEO4939234.1"/>
    <property type="molecule type" value="Genomic_DNA"/>
</dbReference>
<dbReference type="Gene3D" id="2.170.130.10">
    <property type="entry name" value="TonB-dependent receptor, plug domain"/>
    <property type="match status" value="1"/>
</dbReference>
<dbReference type="SUPFAM" id="SSF49464">
    <property type="entry name" value="Carboxypeptidase regulatory domain-like"/>
    <property type="match status" value="1"/>
</dbReference>
<dbReference type="InterPro" id="IPR039426">
    <property type="entry name" value="TonB-dep_rcpt-like"/>
</dbReference>
<comment type="caution">
    <text evidence="10">The sequence shown here is derived from an EMBL/GenBank/DDBJ whole genome shotgun (WGS) entry which is preliminary data.</text>
</comment>
<keyword evidence="11" id="KW-1185">Reference proteome</keyword>
<comment type="similarity">
    <text evidence="7">Belongs to the TonB-dependent receptor family.</text>
</comment>
<evidence type="ECO:0000256" key="1">
    <source>
        <dbReference type="ARBA" id="ARBA00004571"/>
    </source>
</evidence>
<dbReference type="Proteomes" id="UP001491715">
    <property type="component" value="Unassembled WGS sequence"/>
</dbReference>
<name>A0ABV0HZ13_9BACE</name>
<evidence type="ECO:0000256" key="4">
    <source>
        <dbReference type="ARBA" id="ARBA00022692"/>
    </source>
</evidence>
<evidence type="ECO:0000256" key="3">
    <source>
        <dbReference type="ARBA" id="ARBA00022452"/>
    </source>
</evidence>
<keyword evidence="8" id="KW-0732">Signal</keyword>
<dbReference type="InterPro" id="IPR023997">
    <property type="entry name" value="TonB-dep_OMP_SusC/RagA_CS"/>
</dbReference>
<evidence type="ECO:0000259" key="9">
    <source>
        <dbReference type="Pfam" id="PF07715"/>
    </source>
</evidence>
<dbReference type="PROSITE" id="PS52016">
    <property type="entry name" value="TONB_DEPENDENT_REC_3"/>
    <property type="match status" value="1"/>
</dbReference>
<evidence type="ECO:0000313" key="11">
    <source>
        <dbReference type="Proteomes" id="UP001491715"/>
    </source>
</evidence>
<feature type="chain" id="PRO_5047378612" evidence="8">
    <location>
        <begin position="22"/>
        <end position="1060"/>
    </location>
</feature>
<keyword evidence="4 7" id="KW-0812">Transmembrane</keyword>
<keyword evidence="6 7" id="KW-0998">Cell outer membrane</keyword>
<dbReference type="SUPFAM" id="SSF56935">
    <property type="entry name" value="Porins"/>
    <property type="match status" value="1"/>
</dbReference>
<sequence>MKRKLMLLLACLFVGIGLVTAQTQKVTGVVISEEDGQPVIGASVLVKGTQVGAITGVDGDFTLPNVPSSAKTLVISYIGMQTQEVEIKPNIKVFMRSDSEMLDEVMVVAYGTAKKSAFTGSASVIKSETLEKRQVSNLSNALSGTVSGVQTQSTNGQPGTSATVRIRGIGSMYASNNPLYVVDGIPYEGDISAVNSQDIESMTVLKDAAAAALYGARGANGVILVTTKKGKSGDTQISLDARWGVNSRLVKNYDVLQNANTYMETAYSALYNGYLYNSGYTAEQAYQLANADLFPKLGYQVYTIPDGQYLIGRNGKLNPHAALGYSDGDYYYTPDNWSDEMFQSNLRQEYNLSVSGGSDKLSYYLSASYLNDEGIIENSGFERISTRMNVDYQAKKWLKLGVNLSYSNVTSRSPGDQDTDAATSSGNAFFVGNFIAPIYPMYVRNADGSFQYNANTGYHVYDYGDGSSTNFTRNFMSMSNPMSGFLYDTEKYLMDILNGKWYAKIDIIDGLSLTASLGLHIDNTRQHSVGNKYYGQSASYGGSVMQYSSRVYSLDQQYLLNYKKTFGNHNLDILAGYESMDFNTESHYILGYNMYSDKNWTASNVIDRKNGSGSYNEYATIGIITRASYDFNEKYYGSVSYRRDASSRFHPDNRWGNFWSVSAAWDMAKEDFISQYDWINMLKLKASFGQQGNDNLYYKGYTNYYPYLDQFTVSGSDGVFSDGVLYYKGSKDITWETSNSFNVGVDFALLGGRIDGTIEYFNRQTKDMLYYKPVAMSNGYTQLPMNIGSVRNSGVEIELNYTPIETNDLKWVINWNGTLMKNKILELHPDLKGEMIDGSYIYREGESLYQMYLTKYAGVDPDSGEALYWAKDENGVEHKDKDWSAAYNSNRQASGDLLPTIYGGVGTTLEFRGFDFSIQCAYQLGGTIYDSGYQAFMHGGDSHYMGYNWHKDILNAWTPENRNTNIPRVDAIDKYTNSSSDRWLTSSDYFSINNITLGYTLPKRWLRSLGIGSLRIYGAADNVALFSARKGLDPRMSYTTASTDRYTPIRTISGGLKVTF</sequence>
<accession>A0ABV0HZ13</accession>
<feature type="signal peptide" evidence="8">
    <location>
        <begin position="1"/>
        <end position="21"/>
    </location>
</feature>
<evidence type="ECO:0000256" key="6">
    <source>
        <dbReference type="ARBA" id="ARBA00023237"/>
    </source>
</evidence>
<evidence type="ECO:0000256" key="5">
    <source>
        <dbReference type="ARBA" id="ARBA00023136"/>
    </source>
</evidence>
<dbReference type="InterPro" id="IPR008969">
    <property type="entry name" value="CarboxyPept-like_regulatory"/>
</dbReference>
<dbReference type="Pfam" id="PF07715">
    <property type="entry name" value="Plug"/>
    <property type="match status" value="1"/>
</dbReference>
<evidence type="ECO:0000256" key="2">
    <source>
        <dbReference type="ARBA" id="ARBA00022448"/>
    </source>
</evidence>
<feature type="domain" description="TonB-dependent receptor plug" evidence="9">
    <location>
        <begin position="115"/>
        <end position="222"/>
    </location>
</feature>